<dbReference type="AlphaFoldDB" id="A0A1Y1BQK8"/>
<proteinExistence type="predicted"/>
<accession>A0A1Y1BQK8</accession>
<organism evidence="1 2">
    <name type="scientific">Burkholderia stabilis</name>
    <dbReference type="NCBI Taxonomy" id="95485"/>
    <lineage>
        <taxon>Bacteria</taxon>
        <taxon>Pseudomonadati</taxon>
        <taxon>Pseudomonadota</taxon>
        <taxon>Betaproteobacteria</taxon>
        <taxon>Burkholderiales</taxon>
        <taxon>Burkholderiaceae</taxon>
        <taxon>Burkholderia</taxon>
        <taxon>Burkholderia cepacia complex</taxon>
    </lineage>
</organism>
<evidence type="ECO:0008006" key="3">
    <source>
        <dbReference type="Google" id="ProtNLM"/>
    </source>
</evidence>
<evidence type="ECO:0000313" key="2">
    <source>
        <dbReference type="Proteomes" id="UP000218432"/>
    </source>
</evidence>
<sequence length="35" mass="4128">MIDRLSCGVIHNDRSRAFYDSTLGALRYKRLPWCL</sequence>
<evidence type="ECO:0000313" key="1">
    <source>
        <dbReference type="EMBL" id="BAX60588.1"/>
    </source>
</evidence>
<dbReference type="Proteomes" id="UP000218432">
    <property type="component" value="Chromosome 2"/>
</dbReference>
<name>A0A1Y1BQK8_9BURK</name>
<dbReference type="EMBL" id="AP018112">
    <property type="protein sequence ID" value="BAX60588.1"/>
    <property type="molecule type" value="Genomic_DNA"/>
</dbReference>
<reference evidence="1 2" key="1">
    <citation type="journal article" date="2017" name="Genome Announc.">
        <title>Complete Genome Sequence of Burkholderia stabilis FERMP-21014.</title>
        <authorList>
            <person name="Konishi K."/>
            <person name="Kumagai T."/>
            <person name="Sakasegawa S."/>
            <person name="Tamura T."/>
        </authorList>
    </citation>
    <scope>NUCLEOTIDE SEQUENCE [LARGE SCALE GENOMIC DNA]</scope>
    <source>
        <strain evidence="1 2">FERMP-21014</strain>
    </source>
</reference>
<protein>
    <recommendedName>
        <fullName evidence="3">Glyoxalase</fullName>
    </recommendedName>
</protein>
<gene>
    <name evidence="1" type="ORF">BSFP_034490</name>
</gene>